<accession>A0A2T2NGS2</accession>
<evidence type="ECO:0000313" key="3">
    <source>
        <dbReference type="Proteomes" id="UP000240883"/>
    </source>
</evidence>
<proteinExistence type="predicted"/>
<dbReference type="EMBL" id="KZ678138">
    <property type="protein sequence ID" value="PSN64627.1"/>
    <property type="molecule type" value="Genomic_DNA"/>
</dbReference>
<keyword evidence="3" id="KW-1185">Reference proteome</keyword>
<name>A0A2T2NGS2_CORCC</name>
<feature type="region of interest" description="Disordered" evidence="1">
    <location>
        <begin position="1"/>
        <end position="34"/>
    </location>
</feature>
<sequence>MATYTKVMSLGTSSGAPSPPYQTPRTEALDSVDLPPIPDIAAIGHILEPIQERLNDSADDAKYPSPPINSPAFSPAPSVVFRQGVRSRGLSSVADRLALLRFGDRVVPIGEPDKFTPRSRAPSTSGSNLDGEDGYIDAANEFASTRSGVASTAMDIRNAPIPIALGSHKPNPRIAEYMAHAENSETAEDEKKSSAQDTSKPGVAEKSNWSEDLEDQLERVLLRLEQLSSDEHAEDPSRSVEDYYLARLNRLLGDAKKRAVPARATELPS</sequence>
<organism evidence="2 3">
    <name type="scientific">Corynespora cassiicola Philippines</name>
    <dbReference type="NCBI Taxonomy" id="1448308"/>
    <lineage>
        <taxon>Eukaryota</taxon>
        <taxon>Fungi</taxon>
        <taxon>Dikarya</taxon>
        <taxon>Ascomycota</taxon>
        <taxon>Pezizomycotina</taxon>
        <taxon>Dothideomycetes</taxon>
        <taxon>Pleosporomycetidae</taxon>
        <taxon>Pleosporales</taxon>
        <taxon>Corynesporascaceae</taxon>
        <taxon>Corynespora</taxon>
    </lineage>
</organism>
<gene>
    <name evidence="2" type="ORF">BS50DRAFT_576056</name>
</gene>
<reference evidence="2 3" key="1">
    <citation type="journal article" date="2018" name="Front. Microbiol.">
        <title>Genome-Wide Analysis of Corynespora cassiicola Leaf Fall Disease Putative Effectors.</title>
        <authorList>
            <person name="Lopez D."/>
            <person name="Ribeiro S."/>
            <person name="Label P."/>
            <person name="Fumanal B."/>
            <person name="Venisse J.S."/>
            <person name="Kohler A."/>
            <person name="de Oliveira R.R."/>
            <person name="Labutti K."/>
            <person name="Lipzen A."/>
            <person name="Lail K."/>
            <person name="Bauer D."/>
            <person name="Ohm R.A."/>
            <person name="Barry K.W."/>
            <person name="Spatafora J."/>
            <person name="Grigoriev I.V."/>
            <person name="Martin F.M."/>
            <person name="Pujade-Renaud V."/>
        </authorList>
    </citation>
    <scope>NUCLEOTIDE SEQUENCE [LARGE SCALE GENOMIC DNA]</scope>
    <source>
        <strain evidence="2 3">Philippines</strain>
    </source>
</reference>
<feature type="region of interest" description="Disordered" evidence="1">
    <location>
        <begin position="55"/>
        <end position="75"/>
    </location>
</feature>
<dbReference type="OrthoDB" id="407617at2759"/>
<dbReference type="AlphaFoldDB" id="A0A2T2NGS2"/>
<evidence type="ECO:0000256" key="1">
    <source>
        <dbReference type="SAM" id="MobiDB-lite"/>
    </source>
</evidence>
<feature type="region of interest" description="Disordered" evidence="1">
    <location>
        <begin position="162"/>
        <end position="212"/>
    </location>
</feature>
<evidence type="ECO:0000313" key="2">
    <source>
        <dbReference type="EMBL" id="PSN64627.1"/>
    </source>
</evidence>
<protein>
    <submittedName>
        <fullName evidence="2">Uncharacterized protein</fullName>
    </submittedName>
</protein>
<feature type="region of interest" description="Disordered" evidence="1">
    <location>
        <begin position="109"/>
        <end position="133"/>
    </location>
</feature>
<dbReference type="Proteomes" id="UP000240883">
    <property type="component" value="Unassembled WGS sequence"/>
</dbReference>